<dbReference type="InterPro" id="IPR016151">
    <property type="entry name" value="DNA_mismatch_repair_MutS_N"/>
</dbReference>
<dbReference type="Pfam" id="PF05190">
    <property type="entry name" value="MutS_IV"/>
    <property type="match status" value="1"/>
</dbReference>
<dbReference type="InterPro" id="IPR007695">
    <property type="entry name" value="DNA_mismatch_repair_MutS-lik_N"/>
</dbReference>
<dbReference type="InterPro" id="IPR007696">
    <property type="entry name" value="DNA_mismatch_repair_MutS_core"/>
</dbReference>
<dbReference type="Pfam" id="PF05188">
    <property type="entry name" value="MutS_II"/>
    <property type="match status" value="1"/>
</dbReference>
<dbReference type="GO" id="GO:0005524">
    <property type="term" value="F:ATP binding"/>
    <property type="evidence" value="ECO:0007669"/>
    <property type="project" value="UniProtKB-UniRule"/>
</dbReference>
<evidence type="ECO:0000256" key="1">
    <source>
        <dbReference type="ARBA" id="ARBA00006271"/>
    </source>
</evidence>
<dbReference type="InterPro" id="IPR036187">
    <property type="entry name" value="DNA_mismatch_repair_MutS_sf"/>
</dbReference>
<dbReference type="PROSITE" id="PS00486">
    <property type="entry name" value="DNA_MISMATCH_REPAIR_2"/>
    <property type="match status" value="1"/>
</dbReference>
<dbReference type="SUPFAM" id="SSF55271">
    <property type="entry name" value="DNA repair protein MutS, domain I"/>
    <property type="match status" value="1"/>
</dbReference>
<dbReference type="FunFam" id="3.40.50.300:FF:000870">
    <property type="entry name" value="MutS protein homolog 4"/>
    <property type="match status" value="1"/>
</dbReference>
<dbReference type="CDD" id="cd03284">
    <property type="entry name" value="ABC_MutS1"/>
    <property type="match status" value="1"/>
</dbReference>
<evidence type="ECO:0000256" key="3">
    <source>
        <dbReference type="ARBA" id="ARBA00022741"/>
    </source>
</evidence>
<feature type="domain" description="DNA mismatch repair proteins mutS family" evidence="11">
    <location>
        <begin position="668"/>
        <end position="684"/>
    </location>
</feature>
<dbReference type="Pfam" id="PF01624">
    <property type="entry name" value="MutS_I"/>
    <property type="match status" value="1"/>
</dbReference>
<dbReference type="PANTHER" id="PTHR11361">
    <property type="entry name" value="DNA MISMATCH REPAIR PROTEIN MUTS FAMILY MEMBER"/>
    <property type="match status" value="1"/>
</dbReference>
<dbReference type="InterPro" id="IPR007861">
    <property type="entry name" value="DNA_mismatch_repair_MutS_clamp"/>
</dbReference>
<keyword evidence="3 9" id="KW-0547">Nucleotide-binding</keyword>
<dbReference type="Proteomes" id="UP000824074">
    <property type="component" value="Unassembled WGS sequence"/>
</dbReference>
<evidence type="ECO:0000256" key="8">
    <source>
        <dbReference type="ARBA" id="ARBA00024647"/>
    </source>
</evidence>
<dbReference type="InterPro" id="IPR036678">
    <property type="entry name" value="MutS_con_dom_sf"/>
</dbReference>
<dbReference type="Gene3D" id="3.30.420.110">
    <property type="entry name" value="MutS, connector domain"/>
    <property type="match status" value="1"/>
</dbReference>
<dbReference type="InterPro" id="IPR045076">
    <property type="entry name" value="MutS"/>
</dbReference>
<evidence type="ECO:0000256" key="5">
    <source>
        <dbReference type="ARBA" id="ARBA00022840"/>
    </source>
</evidence>
<gene>
    <name evidence="9 12" type="primary">mutS</name>
    <name evidence="12" type="ORF">IAB68_02380</name>
</gene>
<evidence type="ECO:0000256" key="9">
    <source>
        <dbReference type="HAMAP-Rule" id="MF_00096"/>
    </source>
</evidence>
<comment type="function">
    <text evidence="8 9">This protein is involved in the repair of mismatches in DNA. It is possible that it carries out the mismatch recognition step. This protein has a weak ATPase activity.</text>
</comment>
<dbReference type="SUPFAM" id="SSF53150">
    <property type="entry name" value="DNA repair protein MutS, domain II"/>
    <property type="match status" value="1"/>
</dbReference>
<dbReference type="HAMAP" id="MF_00096">
    <property type="entry name" value="MutS"/>
    <property type="match status" value="1"/>
</dbReference>
<evidence type="ECO:0000256" key="2">
    <source>
        <dbReference type="ARBA" id="ARBA00021982"/>
    </source>
</evidence>
<dbReference type="InterPro" id="IPR017261">
    <property type="entry name" value="DNA_mismatch_repair_MutS/MSH"/>
</dbReference>
<keyword evidence="5 9" id="KW-0067">ATP-binding</keyword>
<evidence type="ECO:0000256" key="10">
    <source>
        <dbReference type="RuleBase" id="RU003756"/>
    </source>
</evidence>
<accession>A0A9D1IMN1</accession>
<dbReference type="SUPFAM" id="SSF52540">
    <property type="entry name" value="P-loop containing nucleoside triphosphate hydrolases"/>
    <property type="match status" value="1"/>
</dbReference>
<dbReference type="Gene3D" id="1.10.1420.10">
    <property type="match status" value="2"/>
</dbReference>
<dbReference type="Gene3D" id="3.40.50.300">
    <property type="entry name" value="P-loop containing nucleotide triphosphate hydrolases"/>
    <property type="match status" value="1"/>
</dbReference>
<evidence type="ECO:0000259" key="11">
    <source>
        <dbReference type="PROSITE" id="PS00486"/>
    </source>
</evidence>
<dbReference type="GO" id="GO:0140664">
    <property type="term" value="F:ATP-dependent DNA damage sensor activity"/>
    <property type="evidence" value="ECO:0007669"/>
    <property type="project" value="InterPro"/>
</dbReference>
<dbReference type="FunFam" id="1.10.1420.10:FF:000001">
    <property type="entry name" value="DNA mismatch repair protein MutS"/>
    <property type="match status" value="1"/>
</dbReference>
<dbReference type="NCBIfam" id="NF003810">
    <property type="entry name" value="PRK05399.1"/>
    <property type="match status" value="1"/>
</dbReference>
<dbReference type="NCBIfam" id="TIGR01070">
    <property type="entry name" value="mutS1"/>
    <property type="match status" value="1"/>
</dbReference>
<dbReference type="InterPro" id="IPR007860">
    <property type="entry name" value="DNA_mmatch_repair_MutS_con_dom"/>
</dbReference>
<dbReference type="GO" id="GO:0003684">
    <property type="term" value="F:damaged DNA binding"/>
    <property type="evidence" value="ECO:0007669"/>
    <property type="project" value="UniProtKB-UniRule"/>
</dbReference>
<dbReference type="Pfam" id="PF05192">
    <property type="entry name" value="MutS_III"/>
    <property type="match status" value="1"/>
</dbReference>
<dbReference type="PIRSF" id="PIRSF037677">
    <property type="entry name" value="DNA_mis_repair_Msh6"/>
    <property type="match status" value="1"/>
</dbReference>
<evidence type="ECO:0000313" key="12">
    <source>
        <dbReference type="EMBL" id="HIU40133.1"/>
    </source>
</evidence>
<reference evidence="12" key="1">
    <citation type="submission" date="2020-10" db="EMBL/GenBank/DDBJ databases">
        <authorList>
            <person name="Gilroy R."/>
        </authorList>
    </citation>
    <scope>NUCLEOTIDE SEQUENCE</scope>
    <source>
        <strain evidence="12">CHK193-30670</strain>
    </source>
</reference>
<organism evidence="12 13">
    <name type="scientific">Candidatus Aphodocola excrementigallinarum</name>
    <dbReference type="NCBI Taxonomy" id="2840670"/>
    <lineage>
        <taxon>Bacteria</taxon>
        <taxon>Bacillati</taxon>
        <taxon>Bacillota</taxon>
        <taxon>Bacilli</taxon>
        <taxon>Candidatus Aphodocola</taxon>
    </lineage>
</organism>
<evidence type="ECO:0000256" key="7">
    <source>
        <dbReference type="ARBA" id="ARBA00023204"/>
    </source>
</evidence>
<dbReference type="GO" id="GO:0006298">
    <property type="term" value="P:mismatch repair"/>
    <property type="evidence" value="ECO:0007669"/>
    <property type="project" value="UniProtKB-UniRule"/>
</dbReference>
<dbReference type="InterPro" id="IPR027417">
    <property type="entry name" value="P-loop_NTPase"/>
</dbReference>
<evidence type="ECO:0000256" key="4">
    <source>
        <dbReference type="ARBA" id="ARBA00022763"/>
    </source>
</evidence>
<dbReference type="InterPro" id="IPR005748">
    <property type="entry name" value="DNA_mismatch_repair_MutS"/>
</dbReference>
<keyword evidence="7 9" id="KW-0234">DNA repair</keyword>
<protein>
    <recommendedName>
        <fullName evidence="2 9">DNA mismatch repair protein MutS</fullName>
    </recommendedName>
</protein>
<dbReference type="GO" id="GO:0005829">
    <property type="term" value="C:cytosol"/>
    <property type="evidence" value="ECO:0007669"/>
    <property type="project" value="TreeGrafter"/>
</dbReference>
<evidence type="ECO:0000256" key="6">
    <source>
        <dbReference type="ARBA" id="ARBA00023125"/>
    </source>
</evidence>
<dbReference type="GO" id="GO:0030983">
    <property type="term" value="F:mismatched DNA binding"/>
    <property type="evidence" value="ECO:0007669"/>
    <property type="project" value="InterPro"/>
</dbReference>
<dbReference type="SUPFAM" id="SSF48334">
    <property type="entry name" value="DNA repair protein MutS, domain III"/>
    <property type="match status" value="1"/>
</dbReference>
<dbReference type="SMART" id="SM00534">
    <property type="entry name" value="MUTSac"/>
    <property type="match status" value="1"/>
</dbReference>
<dbReference type="FunFam" id="3.40.1170.10:FF:000001">
    <property type="entry name" value="DNA mismatch repair protein MutS"/>
    <property type="match status" value="1"/>
</dbReference>
<feature type="binding site" evidence="9">
    <location>
        <begin position="594"/>
        <end position="601"/>
    </location>
    <ligand>
        <name>ATP</name>
        <dbReference type="ChEBI" id="CHEBI:30616"/>
    </ligand>
</feature>
<dbReference type="Gene3D" id="3.40.1170.10">
    <property type="entry name" value="DNA repair protein MutS, domain I"/>
    <property type="match status" value="1"/>
</dbReference>
<reference evidence="12" key="2">
    <citation type="journal article" date="2021" name="PeerJ">
        <title>Extensive microbial diversity within the chicken gut microbiome revealed by metagenomics and culture.</title>
        <authorList>
            <person name="Gilroy R."/>
            <person name="Ravi A."/>
            <person name="Getino M."/>
            <person name="Pursley I."/>
            <person name="Horton D.L."/>
            <person name="Alikhan N.F."/>
            <person name="Baker D."/>
            <person name="Gharbi K."/>
            <person name="Hall N."/>
            <person name="Watson M."/>
            <person name="Adriaenssens E.M."/>
            <person name="Foster-Nyarko E."/>
            <person name="Jarju S."/>
            <person name="Secka A."/>
            <person name="Antonio M."/>
            <person name="Oren A."/>
            <person name="Chaudhuri R.R."/>
            <person name="La Ragione R."/>
            <person name="Hildebrand F."/>
            <person name="Pallen M.J."/>
        </authorList>
    </citation>
    <scope>NUCLEOTIDE SEQUENCE</scope>
    <source>
        <strain evidence="12">CHK193-30670</strain>
    </source>
</reference>
<keyword evidence="4 9" id="KW-0227">DNA damage</keyword>
<dbReference type="PANTHER" id="PTHR11361:SF34">
    <property type="entry name" value="DNA MISMATCH REPAIR PROTEIN MSH1, MITOCHONDRIAL"/>
    <property type="match status" value="1"/>
</dbReference>
<dbReference type="InterPro" id="IPR000432">
    <property type="entry name" value="DNA_mismatch_repair_MutS_C"/>
</dbReference>
<dbReference type="SMART" id="SM00533">
    <property type="entry name" value="MUTSd"/>
    <property type="match status" value="1"/>
</dbReference>
<evidence type="ECO:0000313" key="13">
    <source>
        <dbReference type="Proteomes" id="UP000824074"/>
    </source>
</evidence>
<comment type="caution">
    <text evidence="12">The sequence shown here is derived from an EMBL/GenBank/DDBJ whole genome shotgun (WGS) entry which is preliminary data.</text>
</comment>
<name>A0A9D1IMN1_9FIRM</name>
<dbReference type="EMBL" id="DVMT01000026">
    <property type="protein sequence ID" value="HIU40133.1"/>
    <property type="molecule type" value="Genomic_DNA"/>
</dbReference>
<dbReference type="AlphaFoldDB" id="A0A9D1IMN1"/>
<proteinExistence type="inferred from homology"/>
<comment type="similarity">
    <text evidence="1 9 10">Belongs to the DNA mismatch repair MutS family.</text>
</comment>
<keyword evidence="6 9" id="KW-0238">DNA-binding</keyword>
<dbReference type="Pfam" id="PF00488">
    <property type="entry name" value="MutS_V"/>
    <property type="match status" value="1"/>
</dbReference>
<sequence>MMRQYLEVKDNYEDVILFYRIGDFYEMFFDDAINVSRDLELTLTGKNAGLEERIPMCGVPHHAANMYINKLIEKGYKVAICEQTEDPKCAKGIVKREVIRIITKGTVMSDDMLDAKSNNYIGAIKDLGYLYALSYADLSTGEVNAVLVPYDTDKIINEIINYNIKELVVFDKLDPKITSTLKDKYQITISYENNDAEKEEYKNIYENVKDVRIISSLCVLLNYLTDTQKRSLEHMQKVLVRNYETYLKMDVHTKRNLELTENLRLKERTYSLLWLLDKTKTAMGSRLLKNMIENPITNKEELEKRYDMISKLSEEFLLKDELKDLLNEVYDLERLSGRVSFGNANARDLLQLKNSLKVLPRIKEIINELGFDLKINDLSDLCSYLDESLYEDPPVGLKEGYLIKEGFNKELDELKEARRGGKDFIAKLEEKERQRTGIKNLRVGYNRVFGYYIEVSKGNAKQVKEEFGYERKQTLANNERFITPELKEKERMILGAEEKIINLEYELFLSIREKVKGVIPSIQLTSKSLAFLDVIISFSSVSEDNNYVRPIITDKKEVRLIEARHPVVEKVLDGEFVANDIIISEDKYLELITGPNMGGKSTYMRQMAIIVIMAQIGCFVPCKEAVLPIFDQIFTRIGASDDLVAGESTFMVEMKEANNAIENASEKSLILFDELGRGTATYDGISLAQAIIEYIHDNIKAITLFSTHYHELTSLEEHKTHIKNVHVSAYEENGDITFLHKIEDGAADKSYGIHVAKLANLPASLIKRADEILKSYESEKNNHEVISQISMDFETNYETNDKYDIIKKKLDDVDPLNISPMQALNILYDLKKEMDKKD</sequence>